<proteinExistence type="predicted"/>
<reference evidence="5" key="1">
    <citation type="submission" date="2016-10" db="EMBL/GenBank/DDBJ databases">
        <authorList>
            <person name="Varghese N."/>
            <person name="Submissions S."/>
        </authorList>
    </citation>
    <scope>NUCLEOTIDE SEQUENCE [LARGE SCALE GENOMIC DNA]</scope>
    <source>
        <strain evidence="5">DSM 22361</strain>
    </source>
</reference>
<evidence type="ECO:0000256" key="1">
    <source>
        <dbReference type="ARBA" id="ARBA00023122"/>
    </source>
</evidence>
<keyword evidence="1 2" id="KW-0129">CBS domain</keyword>
<gene>
    <name evidence="4" type="ORF">SAMN05421877_109170</name>
</gene>
<keyword evidence="5" id="KW-1185">Reference proteome</keyword>
<dbReference type="PROSITE" id="PS51371">
    <property type="entry name" value="CBS"/>
    <property type="match status" value="2"/>
</dbReference>
<dbReference type="InterPro" id="IPR000644">
    <property type="entry name" value="CBS_dom"/>
</dbReference>
<dbReference type="EMBL" id="FNUT01000009">
    <property type="protein sequence ID" value="SEG55781.1"/>
    <property type="molecule type" value="Genomic_DNA"/>
</dbReference>
<dbReference type="InterPro" id="IPR051257">
    <property type="entry name" value="Diverse_CBS-Domain"/>
</dbReference>
<evidence type="ECO:0000313" key="4">
    <source>
        <dbReference type="EMBL" id="SEG55781.1"/>
    </source>
</evidence>
<dbReference type="AlphaFoldDB" id="A0A1H6B4K5"/>
<feature type="domain" description="CBS" evidence="3">
    <location>
        <begin position="67"/>
        <end position="126"/>
    </location>
</feature>
<organism evidence="4 5">
    <name type="scientific">Sphingobacterium lactis</name>
    <dbReference type="NCBI Taxonomy" id="797291"/>
    <lineage>
        <taxon>Bacteria</taxon>
        <taxon>Pseudomonadati</taxon>
        <taxon>Bacteroidota</taxon>
        <taxon>Sphingobacteriia</taxon>
        <taxon>Sphingobacteriales</taxon>
        <taxon>Sphingobacteriaceae</taxon>
        <taxon>Sphingobacterium</taxon>
    </lineage>
</organism>
<protein>
    <submittedName>
        <fullName evidence="4">CBS domain-containing protein</fullName>
    </submittedName>
</protein>
<dbReference type="RefSeq" id="WP_103907071.1">
    <property type="nucleotide sequence ID" value="NZ_CP049246.1"/>
</dbReference>
<evidence type="ECO:0000313" key="5">
    <source>
        <dbReference type="Proteomes" id="UP000236731"/>
    </source>
</evidence>
<dbReference type="SUPFAM" id="SSF54631">
    <property type="entry name" value="CBS-domain pair"/>
    <property type="match status" value="1"/>
</dbReference>
<dbReference type="PANTHER" id="PTHR43080">
    <property type="entry name" value="CBS DOMAIN-CONTAINING PROTEIN CBSX3, MITOCHONDRIAL"/>
    <property type="match status" value="1"/>
</dbReference>
<dbReference type="Pfam" id="PF00571">
    <property type="entry name" value="CBS"/>
    <property type="match status" value="2"/>
</dbReference>
<dbReference type="SMART" id="SM00116">
    <property type="entry name" value="CBS"/>
    <property type="match status" value="2"/>
</dbReference>
<feature type="domain" description="CBS" evidence="3">
    <location>
        <begin position="7"/>
        <end position="65"/>
    </location>
</feature>
<dbReference type="Proteomes" id="UP000236731">
    <property type="component" value="Unassembled WGS sequence"/>
</dbReference>
<dbReference type="Gene3D" id="3.10.580.10">
    <property type="entry name" value="CBS-domain"/>
    <property type="match status" value="1"/>
</dbReference>
<sequence>MYIGENLSTRYSEVRPTDTVAFALDKVNELHVHQLPVVKGKEYLGLITEEDLLSAEDEGLLIQDLKFTFPFIYLFDYQHIYDALQFLETYQFDLLPIINKQKEYVGVLTQKDLLRALNQTLSNQDKGAIIVLEMEDRDNSLTHVAHIIESENTKILSTGVRMIENSTKVELTIKVNKNNISSVLASLWRHDYVVKATFNDGSDQDDIQDRYNLLMNYLNI</sequence>
<dbReference type="OrthoDB" id="1523762at2"/>
<name>A0A1H6B4K5_9SPHI</name>
<dbReference type="InterPro" id="IPR046342">
    <property type="entry name" value="CBS_dom_sf"/>
</dbReference>
<evidence type="ECO:0000259" key="3">
    <source>
        <dbReference type="PROSITE" id="PS51371"/>
    </source>
</evidence>
<dbReference type="PANTHER" id="PTHR43080:SF2">
    <property type="entry name" value="CBS DOMAIN-CONTAINING PROTEIN"/>
    <property type="match status" value="1"/>
</dbReference>
<accession>A0A1H6B4K5</accession>
<evidence type="ECO:0000256" key="2">
    <source>
        <dbReference type="PROSITE-ProRule" id="PRU00703"/>
    </source>
</evidence>